<evidence type="ECO:0000313" key="4">
    <source>
        <dbReference type="Proteomes" id="UP000664132"/>
    </source>
</evidence>
<dbReference type="Proteomes" id="UP000664132">
    <property type="component" value="Unassembled WGS sequence"/>
</dbReference>
<sequence>MHLQEITVGYVAGAIAAAIFVARIYAPSVLTFILSAILRDHNSAATWTVASGALQRSYWPNILQSDGAKNHGVRKDIIFLTYFITIMGALIAIAGIVTPLGLYETLVSTDNVQTPFQYLKDSSPFGYGTPPRSNLTFNRKCGDMGPLPCPYSDTIVVNIFDQSGNGTIDTPYGYNMTVPDIVMDTYSSGVGNDTTISNYFDIQWRRYQTNSLPDLNNGSKFLVGAFRPMQSLVLNAAIQPVEGLIVDTVNGGIGLRNHTVPPGFKYGASWEEDILFIEPETVCVDTNTTIDYTVASNPNSTVSVVDLVLTDRGGFVNINRSYPLIDLSDPQKNPKLYERAWKAAWMTNAWTMLYYNITNQNNETTGQRSFSYLNSEIGRTFAVPSQVDSQYYDTLIMDSSFKDHLNIGGGLASTDSTNADARPPRLPMEGISSSNFSDISLICGGSGGGDYANITNIFVNCGLMRGIPQRQDAGSNMIFEANSRWSQPIYSCATAVKATIKTVSFTFNGTENELSNLNITKLKNKEYPDDESRPLWGVEDTGNAYTQSDLRPVWGLVSSEYANNQNVSVVRQDSLYLPGLANFYSLLSNTYTLQNLPGSEFYVTAAGGAYSVGAGAYSPVDYSGGNNMAMWARWRDLGATPEDAAKIPNLIFTDYAAASVVGTKGVLGPGNAAQQNLVALPVSPTERRIRYRWPFAIPAFIVALMLTIMTLAGFVTLVFGHGSIAKMRAHLHQSSTGRIFTTFLYPEQGGLSVKSRDWSKRMGTTVVDLSGDYPMRARQMQQPEKWDRSASGAGSAEGEQFLGQQGQASPRTEYVGDQGFEQPQPYTSVQYSVPPAGK</sequence>
<feature type="transmembrane region" description="Helical" evidence="2">
    <location>
        <begin position="79"/>
        <end position="103"/>
    </location>
</feature>
<feature type="transmembrane region" description="Helical" evidence="2">
    <location>
        <begin position="6"/>
        <end position="26"/>
    </location>
</feature>
<name>A0A8H7T199_9HELO</name>
<evidence type="ECO:0000313" key="3">
    <source>
        <dbReference type="EMBL" id="KAG4411382.1"/>
    </source>
</evidence>
<dbReference type="OrthoDB" id="3034003at2759"/>
<feature type="region of interest" description="Disordered" evidence="1">
    <location>
        <begin position="779"/>
        <end position="838"/>
    </location>
</feature>
<evidence type="ECO:0000256" key="2">
    <source>
        <dbReference type="SAM" id="Phobius"/>
    </source>
</evidence>
<keyword evidence="2" id="KW-0472">Membrane</keyword>
<evidence type="ECO:0000256" key="1">
    <source>
        <dbReference type="SAM" id="MobiDB-lite"/>
    </source>
</evidence>
<keyword evidence="2" id="KW-1133">Transmembrane helix</keyword>
<protein>
    <submittedName>
        <fullName evidence="3">Uncharacterized protein</fullName>
    </submittedName>
</protein>
<dbReference type="EMBL" id="JAFJYH010000484">
    <property type="protein sequence ID" value="KAG4411382.1"/>
    <property type="molecule type" value="Genomic_DNA"/>
</dbReference>
<organism evidence="3 4">
    <name type="scientific">Cadophora malorum</name>
    <dbReference type="NCBI Taxonomy" id="108018"/>
    <lineage>
        <taxon>Eukaryota</taxon>
        <taxon>Fungi</taxon>
        <taxon>Dikarya</taxon>
        <taxon>Ascomycota</taxon>
        <taxon>Pezizomycotina</taxon>
        <taxon>Leotiomycetes</taxon>
        <taxon>Helotiales</taxon>
        <taxon>Ploettnerulaceae</taxon>
        <taxon>Cadophora</taxon>
    </lineage>
</organism>
<keyword evidence="4" id="KW-1185">Reference proteome</keyword>
<reference evidence="3" key="1">
    <citation type="submission" date="2021-02" db="EMBL/GenBank/DDBJ databases">
        <title>Genome sequence Cadophora malorum strain M34.</title>
        <authorList>
            <person name="Stefanovic E."/>
            <person name="Vu D."/>
            <person name="Scully C."/>
            <person name="Dijksterhuis J."/>
            <person name="Roader J."/>
            <person name="Houbraken J."/>
        </authorList>
    </citation>
    <scope>NUCLEOTIDE SEQUENCE</scope>
    <source>
        <strain evidence="3">M34</strain>
    </source>
</reference>
<accession>A0A8H7T199</accession>
<gene>
    <name evidence="3" type="ORF">IFR04_015489</name>
</gene>
<proteinExistence type="predicted"/>
<comment type="caution">
    <text evidence="3">The sequence shown here is derived from an EMBL/GenBank/DDBJ whole genome shotgun (WGS) entry which is preliminary data.</text>
</comment>
<feature type="transmembrane region" description="Helical" evidence="2">
    <location>
        <begin position="693"/>
        <end position="719"/>
    </location>
</feature>
<keyword evidence="2" id="KW-0812">Transmembrane</keyword>
<dbReference type="AlphaFoldDB" id="A0A8H7T199"/>